<dbReference type="SMART" id="SM01133">
    <property type="entry name" value="DeoC"/>
    <property type="match status" value="1"/>
</dbReference>
<evidence type="ECO:0000256" key="7">
    <source>
        <dbReference type="HAMAP-Rule" id="MF_00114"/>
    </source>
</evidence>
<dbReference type="GO" id="GO:0009264">
    <property type="term" value="P:deoxyribonucleotide catabolic process"/>
    <property type="evidence" value="ECO:0007669"/>
    <property type="project" value="UniProtKB-UniRule"/>
</dbReference>
<dbReference type="EMBL" id="WAAT01000017">
    <property type="protein sequence ID" value="KAB1070187.1"/>
    <property type="molecule type" value="Genomic_DNA"/>
</dbReference>
<keyword evidence="10" id="KW-1185">Reference proteome</keyword>
<comment type="pathway">
    <text evidence="7">Carbohydrate degradation; 2-deoxy-D-ribose 1-phosphate degradation; D-glyceraldehyde 3-phosphate and acetaldehyde from 2-deoxy-alpha-D-ribose 1-phosphate: step 2/2.</text>
</comment>
<dbReference type="InterPro" id="IPR002915">
    <property type="entry name" value="DeoC/FbaB/LacD_aldolase"/>
</dbReference>
<evidence type="ECO:0000313" key="10">
    <source>
        <dbReference type="Proteomes" id="UP000441333"/>
    </source>
</evidence>
<keyword evidence="3 7" id="KW-0456">Lyase</keyword>
<organism evidence="9 10">
    <name type="scientific">Pseudotamlana haliotis</name>
    <dbReference type="NCBI Taxonomy" id="2614804"/>
    <lineage>
        <taxon>Bacteria</taxon>
        <taxon>Pseudomonadati</taxon>
        <taxon>Bacteroidota</taxon>
        <taxon>Flavobacteriia</taxon>
        <taxon>Flavobacteriales</taxon>
        <taxon>Flavobacteriaceae</taxon>
        <taxon>Pseudotamlana</taxon>
    </lineage>
</organism>
<evidence type="ECO:0000256" key="5">
    <source>
        <dbReference type="ARBA" id="ARBA00048791"/>
    </source>
</evidence>
<dbReference type="InterPro" id="IPR013785">
    <property type="entry name" value="Aldolase_TIM"/>
</dbReference>
<protein>
    <recommendedName>
        <fullName evidence="7">Deoxyribose-phosphate aldolase</fullName>
        <shortName evidence="7">DERA</shortName>
        <ecNumber evidence="7">4.1.2.4</ecNumber>
    </recommendedName>
    <alternativeName>
        <fullName evidence="7">2-deoxy-D-ribose 5-phosphate aldolase</fullName>
    </alternativeName>
    <alternativeName>
        <fullName evidence="7">Phosphodeoxyriboaldolase</fullName>
        <shortName evidence="7">Deoxyriboaldolase</shortName>
    </alternativeName>
</protein>
<dbReference type="PANTHER" id="PTHR10889:SF1">
    <property type="entry name" value="DEOXYRIBOSE-PHOSPHATE ALDOLASE"/>
    <property type="match status" value="1"/>
</dbReference>
<feature type="active site" description="Proton donor/acceptor" evidence="7">
    <location>
        <position position="180"/>
    </location>
</feature>
<gene>
    <name evidence="7 9" type="primary">deoC</name>
    <name evidence="9" type="ORF">F6U93_02080</name>
</gene>
<keyword evidence="4 7" id="KW-0704">Schiff base</keyword>
<dbReference type="PANTHER" id="PTHR10889">
    <property type="entry name" value="DEOXYRIBOSE-PHOSPHATE ALDOLASE"/>
    <property type="match status" value="1"/>
</dbReference>
<dbReference type="GO" id="GO:0016052">
    <property type="term" value="P:carbohydrate catabolic process"/>
    <property type="evidence" value="ECO:0007669"/>
    <property type="project" value="TreeGrafter"/>
</dbReference>
<comment type="similarity">
    <text evidence="1 7">Belongs to the DeoC/FbaB aldolase family. DeoC type 1 subfamily.</text>
</comment>
<evidence type="ECO:0000256" key="6">
    <source>
        <dbReference type="ARBA" id="ARBA00056337"/>
    </source>
</evidence>
<dbReference type="Gene3D" id="3.20.20.70">
    <property type="entry name" value="Aldolase class I"/>
    <property type="match status" value="1"/>
</dbReference>
<keyword evidence="2 7" id="KW-0963">Cytoplasm</keyword>
<dbReference type="HAMAP" id="MF_00114">
    <property type="entry name" value="DeoC_type1"/>
    <property type="match status" value="1"/>
</dbReference>
<comment type="catalytic activity">
    <reaction evidence="5 7">
        <text>2-deoxy-D-ribose 5-phosphate = D-glyceraldehyde 3-phosphate + acetaldehyde</text>
        <dbReference type="Rhea" id="RHEA:12821"/>
        <dbReference type="ChEBI" id="CHEBI:15343"/>
        <dbReference type="ChEBI" id="CHEBI:59776"/>
        <dbReference type="ChEBI" id="CHEBI:62877"/>
        <dbReference type="EC" id="4.1.2.4"/>
    </reaction>
</comment>
<comment type="caution">
    <text evidence="9">The sequence shown here is derived from an EMBL/GenBank/DDBJ whole genome shotgun (WGS) entry which is preliminary data.</text>
</comment>
<dbReference type="GO" id="GO:0005737">
    <property type="term" value="C:cytoplasm"/>
    <property type="evidence" value="ECO:0007669"/>
    <property type="project" value="UniProtKB-SubCell"/>
</dbReference>
<evidence type="ECO:0000256" key="2">
    <source>
        <dbReference type="ARBA" id="ARBA00022490"/>
    </source>
</evidence>
<dbReference type="InterPro" id="IPR028581">
    <property type="entry name" value="DeoC_typeI"/>
</dbReference>
<dbReference type="SUPFAM" id="SSF51569">
    <property type="entry name" value="Aldolase"/>
    <property type="match status" value="1"/>
</dbReference>
<evidence type="ECO:0000256" key="4">
    <source>
        <dbReference type="ARBA" id="ARBA00023270"/>
    </source>
</evidence>
<evidence type="ECO:0000313" key="9">
    <source>
        <dbReference type="EMBL" id="KAB1070187.1"/>
    </source>
</evidence>
<dbReference type="NCBIfam" id="TIGR00126">
    <property type="entry name" value="deoC"/>
    <property type="match status" value="1"/>
</dbReference>
<evidence type="ECO:0000256" key="8">
    <source>
        <dbReference type="SAM" id="MobiDB-lite"/>
    </source>
</evidence>
<reference evidence="9 10" key="1">
    <citation type="submission" date="2019-09" db="EMBL/GenBank/DDBJ databases">
        <authorList>
            <person name="Cao W.R."/>
        </authorList>
    </citation>
    <scope>NUCLEOTIDE SEQUENCE [LARGE SCALE GENOMIC DNA]</scope>
    <source>
        <strain evidence="9 10">B1N29</strain>
    </source>
</reference>
<comment type="function">
    <text evidence="6 7">Catalyzes a reversible aldol reaction between acetaldehyde and D-glyceraldehyde 3-phosphate to generate 2-deoxy-D-ribose 5-phosphate.</text>
</comment>
<evidence type="ECO:0000256" key="3">
    <source>
        <dbReference type="ARBA" id="ARBA00023239"/>
    </source>
</evidence>
<dbReference type="FunFam" id="3.20.20.70:FF:000044">
    <property type="entry name" value="Deoxyribose-phosphate aldolase"/>
    <property type="match status" value="1"/>
</dbReference>
<proteinExistence type="inferred from homology"/>
<feature type="region of interest" description="Disordered" evidence="8">
    <location>
        <begin position="232"/>
        <end position="255"/>
    </location>
</feature>
<dbReference type="GO" id="GO:0004139">
    <property type="term" value="F:deoxyribose-phosphate aldolase activity"/>
    <property type="evidence" value="ECO:0007669"/>
    <property type="project" value="UniProtKB-UniRule"/>
</dbReference>
<sequence>MNIVSYLDYTLLESTTTEREIIDLCNKARENNYYGICVNGSYVSLVKQFLQDTDIKVSTVVGFPLGCSTTKSKIYEAEQAIEDGAEEIGMVINLGFVKSKNYVSVLKDISDVKMAIGDMPLKVIIEISELNKNEIVRISEICIDAKADFIETSTGFSKSGATLTAIKIIKKTIKDAAKIKATGDILDHESALKYLEVGADRLGISTTYKGLNNNTRQQRNSKIYKKYLESAAKKSETTQTTPNFKEVSSNKFQDS</sequence>
<dbReference type="GO" id="GO:0006018">
    <property type="term" value="P:2-deoxyribose 1-phosphate catabolic process"/>
    <property type="evidence" value="ECO:0007669"/>
    <property type="project" value="UniProtKB-UniRule"/>
</dbReference>
<comment type="subcellular location">
    <subcellularLocation>
        <location evidence="7">Cytoplasm</location>
    </subcellularLocation>
</comment>
<feature type="compositionally biased region" description="Polar residues" evidence="8">
    <location>
        <begin position="237"/>
        <end position="255"/>
    </location>
</feature>
<name>A0A6N6MJJ7_9FLAO</name>
<dbReference type="EC" id="4.1.2.4" evidence="7"/>
<dbReference type="PIRSF" id="PIRSF001357">
    <property type="entry name" value="DeoC"/>
    <property type="match status" value="1"/>
</dbReference>
<dbReference type="Pfam" id="PF01791">
    <property type="entry name" value="DeoC"/>
    <property type="match status" value="1"/>
</dbReference>
<comment type="caution">
    <text evidence="7">Lacks conserved residue(s) required for the propagation of feature annotation.</text>
</comment>
<dbReference type="InterPro" id="IPR011343">
    <property type="entry name" value="DeoC"/>
</dbReference>
<accession>A0A6N6MJJ7</accession>
<dbReference type="Proteomes" id="UP000441333">
    <property type="component" value="Unassembled WGS sequence"/>
</dbReference>
<dbReference type="RefSeq" id="WP_150936354.1">
    <property type="nucleotide sequence ID" value="NZ_WAAT01000017.1"/>
</dbReference>
<dbReference type="AlphaFoldDB" id="A0A6N6MJJ7"/>
<evidence type="ECO:0000256" key="1">
    <source>
        <dbReference type="ARBA" id="ARBA00010936"/>
    </source>
</evidence>
<dbReference type="CDD" id="cd00959">
    <property type="entry name" value="DeoC"/>
    <property type="match status" value="1"/>
</dbReference>
<dbReference type="UniPathway" id="UPA00002">
    <property type="reaction ID" value="UER00468"/>
</dbReference>